<feature type="signal peptide" evidence="1">
    <location>
        <begin position="1"/>
        <end position="32"/>
    </location>
</feature>
<dbReference type="InParanoid" id="A0A1S0TLY3"/>
<dbReference type="GeneID" id="9949491"/>
<evidence type="ECO:0008006" key="3">
    <source>
        <dbReference type="Google" id="ProtNLM"/>
    </source>
</evidence>
<gene>
    <name evidence="2" type="ORF">LOAG_12031</name>
</gene>
<dbReference type="RefSeq" id="XP_003147593.1">
    <property type="nucleotide sequence ID" value="XM_003147545.1"/>
</dbReference>
<dbReference type="CTD" id="9949491"/>
<evidence type="ECO:0000256" key="1">
    <source>
        <dbReference type="SAM" id="SignalP"/>
    </source>
</evidence>
<dbReference type="EMBL" id="JH712071">
    <property type="protein sequence ID" value="EFO16476.1"/>
    <property type="molecule type" value="Genomic_DNA"/>
</dbReference>
<organism evidence="2">
    <name type="scientific">Loa loa</name>
    <name type="common">Eye worm</name>
    <name type="synonym">Filaria loa</name>
    <dbReference type="NCBI Taxonomy" id="7209"/>
    <lineage>
        <taxon>Eukaryota</taxon>
        <taxon>Metazoa</taxon>
        <taxon>Ecdysozoa</taxon>
        <taxon>Nematoda</taxon>
        <taxon>Chromadorea</taxon>
        <taxon>Rhabditida</taxon>
        <taxon>Spirurina</taxon>
        <taxon>Spiruromorpha</taxon>
        <taxon>Filarioidea</taxon>
        <taxon>Onchocercidae</taxon>
        <taxon>Loa</taxon>
    </lineage>
</organism>
<proteinExistence type="predicted"/>
<reference evidence="2" key="1">
    <citation type="submission" date="2012-04" db="EMBL/GenBank/DDBJ databases">
        <title>The Genome Sequence of Loa loa.</title>
        <authorList>
            <consortium name="The Broad Institute Genome Sequencing Platform"/>
            <consortium name="Broad Institute Genome Sequencing Center for Infectious Disease"/>
            <person name="Nutman T.B."/>
            <person name="Fink D.L."/>
            <person name="Russ C."/>
            <person name="Young S."/>
            <person name="Zeng Q."/>
            <person name="Gargeya S."/>
            <person name="Alvarado L."/>
            <person name="Berlin A."/>
            <person name="Chapman S.B."/>
            <person name="Chen Z."/>
            <person name="Freedman E."/>
            <person name="Gellesch M."/>
            <person name="Goldberg J."/>
            <person name="Griggs A."/>
            <person name="Gujja S."/>
            <person name="Heilman E.R."/>
            <person name="Heiman D."/>
            <person name="Howarth C."/>
            <person name="Mehta T."/>
            <person name="Neiman D."/>
            <person name="Pearson M."/>
            <person name="Roberts A."/>
            <person name="Saif S."/>
            <person name="Shea T."/>
            <person name="Shenoy N."/>
            <person name="Sisk P."/>
            <person name="Stolte C."/>
            <person name="Sykes S."/>
            <person name="White J."/>
            <person name="Yandava C."/>
            <person name="Haas B."/>
            <person name="Henn M.R."/>
            <person name="Nusbaum C."/>
            <person name="Birren B."/>
        </authorList>
    </citation>
    <scope>NUCLEOTIDE SEQUENCE [LARGE SCALE GENOMIC DNA]</scope>
</reference>
<sequence length="92" mass="10112">MMVHYIPPLGHSRAILLCATSAVLCLKGKAWGGDFEETEILSQVELPDITHSYFALMAISDRVPRYLGKPSDRKKNTDESATCIAAISLFLS</sequence>
<protein>
    <recommendedName>
        <fullName evidence="3">Secreted protein</fullName>
    </recommendedName>
</protein>
<keyword evidence="1" id="KW-0732">Signal</keyword>
<dbReference type="AlphaFoldDB" id="A0A1S0TLY3"/>
<feature type="chain" id="PRO_5010298237" description="Secreted protein" evidence="1">
    <location>
        <begin position="33"/>
        <end position="92"/>
    </location>
</feature>
<evidence type="ECO:0000313" key="2">
    <source>
        <dbReference type="EMBL" id="EFO16476.1"/>
    </source>
</evidence>
<dbReference type="KEGG" id="loa:LOAG_12031"/>
<accession>A0A1S0TLY3</accession>
<name>A0A1S0TLY3_LOALO</name>